<dbReference type="AlphaFoldDB" id="A0A2H0W108"/>
<dbReference type="GO" id="GO:1990904">
    <property type="term" value="C:ribonucleoprotein complex"/>
    <property type="evidence" value="ECO:0007669"/>
    <property type="project" value="UniProtKB-KW"/>
</dbReference>
<accession>A0A2H0W108</accession>
<keyword evidence="3 4" id="KW-0687">Ribonucleoprotein</keyword>
<proteinExistence type="inferred from homology"/>
<dbReference type="Proteomes" id="UP000230935">
    <property type="component" value="Unassembled WGS sequence"/>
</dbReference>
<comment type="caution">
    <text evidence="5">The sequence shown here is derived from an EMBL/GenBank/DDBJ whole genome shotgun (WGS) entry which is preliminary data.</text>
</comment>
<evidence type="ECO:0000313" key="6">
    <source>
        <dbReference type="Proteomes" id="UP000230935"/>
    </source>
</evidence>
<dbReference type="Pfam" id="PF00572">
    <property type="entry name" value="Ribosomal_L13"/>
    <property type="match status" value="1"/>
</dbReference>
<gene>
    <name evidence="4 5" type="primary">rplM</name>
    <name evidence="5" type="ORF">COT81_03230</name>
</gene>
<dbReference type="InterPro" id="IPR005822">
    <property type="entry name" value="Ribosomal_uL13"/>
</dbReference>
<sequence length="119" mass="13681">MPLKIQRKTYSIDASERSIGRLASEIATKLMGKDRADYTPNADSGAFVTVENIKQARFSGKKFDQKIFYHHSGYPGGIKQTKLSHLFKQKPEEVLKRAVINMLPNNKLRKDRIKRLTFK</sequence>
<dbReference type="SUPFAM" id="SSF52161">
    <property type="entry name" value="Ribosomal protein L13"/>
    <property type="match status" value="1"/>
</dbReference>
<comment type="similarity">
    <text evidence="1 4">Belongs to the universal ribosomal protein uL13 family.</text>
</comment>
<dbReference type="EMBL" id="PEZZ01000024">
    <property type="protein sequence ID" value="PIS05043.1"/>
    <property type="molecule type" value="Genomic_DNA"/>
</dbReference>
<dbReference type="InterPro" id="IPR036899">
    <property type="entry name" value="Ribosomal_uL13_sf"/>
</dbReference>
<evidence type="ECO:0000256" key="1">
    <source>
        <dbReference type="ARBA" id="ARBA00006227"/>
    </source>
</evidence>
<dbReference type="GO" id="GO:0017148">
    <property type="term" value="P:negative regulation of translation"/>
    <property type="evidence" value="ECO:0007669"/>
    <property type="project" value="TreeGrafter"/>
</dbReference>
<dbReference type="PANTHER" id="PTHR11545:SF2">
    <property type="entry name" value="LARGE RIBOSOMAL SUBUNIT PROTEIN UL13M"/>
    <property type="match status" value="1"/>
</dbReference>
<evidence type="ECO:0000256" key="4">
    <source>
        <dbReference type="HAMAP-Rule" id="MF_01366"/>
    </source>
</evidence>
<dbReference type="PANTHER" id="PTHR11545">
    <property type="entry name" value="RIBOSOMAL PROTEIN L13"/>
    <property type="match status" value="1"/>
</dbReference>
<protein>
    <recommendedName>
        <fullName evidence="4">Large ribosomal subunit protein uL13</fullName>
    </recommendedName>
</protein>
<dbReference type="NCBIfam" id="TIGR01066">
    <property type="entry name" value="rplM_bact"/>
    <property type="match status" value="1"/>
</dbReference>
<dbReference type="HAMAP" id="MF_01366">
    <property type="entry name" value="Ribosomal_uL13"/>
    <property type="match status" value="1"/>
</dbReference>
<comment type="subunit">
    <text evidence="4">Part of the 50S ribosomal subunit.</text>
</comment>
<evidence type="ECO:0000313" key="5">
    <source>
        <dbReference type="EMBL" id="PIS05043.1"/>
    </source>
</evidence>
<dbReference type="PIRSF" id="PIRSF002181">
    <property type="entry name" value="Ribosomal_L13"/>
    <property type="match status" value="1"/>
</dbReference>
<dbReference type="InterPro" id="IPR005823">
    <property type="entry name" value="Ribosomal_uL13_bac-type"/>
</dbReference>
<name>A0A2H0W108_9BACT</name>
<dbReference type="CDD" id="cd00392">
    <property type="entry name" value="Ribosomal_L13"/>
    <property type="match status" value="1"/>
</dbReference>
<dbReference type="Gene3D" id="3.90.1180.10">
    <property type="entry name" value="Ribosomal protein L13"/>
    <property type="match status" value="1"/>
</dbReference>
<reference evidence="6" key="1">
    <citation type="submission" date="2017-09" db="EMBL/GenBank/DDBJ databases">
        <title>Depth-based differentiation of microbial function through sediment-hosted aquifers and enrichment of novel symbionts in the deep terrestrial subsurface.</title>
        <authorList>
            <person name="Probst A.J."/>
            <person name="Ladd B."/>
            <person name="Jarett J.K."/>
            <person name="Geller-Mcgrath D.E."/>
            <person name="Sieber C.M.K."/>
            <person name="Emerson J.B."/>
            <person name="Anantharaman K."/>
            <person name="Thomas B.C."/>
            <person name="Malmstrom R."/>
            <person name="Stieglmeier M."/>
            <person name="Klingl A."/>
            <person name="Woyke T."/>
            <person name="Ryan C.M."/>
            <person name="Banfield J.F."/>
        </authorList>
    </citation>
    <scope>NUCLEOTIDE SEQUENCE [LARGE SCALE GENOMIC DNA]</scope>
</reference>
<keyword evidence="2 4" id="KW-0689">Ribosomal protein</keyword>
<evidence type="ECO:0000256" key="2">
    <source>
        <dbReference type="ARBA" id="ARBA00022980"/>
    </source>
</evidence>
<dbReference type="GO" id="GO:0003729">
    <property type="term" value="F:mRNA binding"/>
    <property type="evidence" value="ECO:0007669"/>
    <property type="project" value="TreeGrafter"/>
</dbReference>
<dbReference type="GO" id="GO:0006412">
    <property type="term" value="P:translation"/>
    <property type="evidence" value="ECO:0007669"/>
    <property type="project" value="UniProtKB-UniRule"/>
</dbReference>
<dbReference type="GO" id="GO:0005840">
    <property type="term" value="C:ribosome"/>
    <property type="evidence" value="ECO:0007669"/>
    <property type="project" value="UniProtKB-KW"/>
</dbReference>
<evidence type="ECO:0000256" key="3">
    <source>
        <dbReference type="ARBA" id="ARBA00023274"/>
    </source>
</evidence>
<dbReference type="GO" id="GO:0003735">
    <property type="term" value="F:structural constituent of ribosome"/>
    <property type="evidence" value="ECO:0007669"/>
    <property type="project" value="InterPro"/>
</dbReference>
<comment type="function">
    <text evidence="4">This protein is one of the early assembly proteins of the 50S ribosomal subunit, although it is not seen to bind rRNA by itself. It is important during the early stages of 50S assembly.</text>
</comment>
<organism evidence="5 6">
    <name type="scientific">Candidatus Buchananbacteria bacterium CG10_big_fil_rev_8_21_14_0_10_42_9</name>
    <dbReference type="NCBI Taxonomy" id="1974526"/>
    <lineage>
        <taxon>Bacteria</taxon>
        <taxon>Candidatus Buchananiibacteriota</taxon>
    </lineage>
</organism>